<name>A0ABU8J655_9BURK</name>
<reference evidence="3 4" key="1">
    <citation type="journal article" date="2022" name="Arch. Microbiol.">
        <title>Paraburkholderia bengalensis sp. nov. isolated from roots of Oryza sativa, IR64.</title>
        <authorList>
            <person name="Nag P."/>
            <person name="Mondal N."/>
            <person name="Sarkar J."/>
            <person name="Das S."/>
        </authorList>
    </citation>
    <scope>NUCLEOTIDE SEQUENCE [LARGE SCALE GENOMIC DNA]</scope>
    <source>
        <strain evidence="3 4">IR64_4_BI</strain>
    </source>
</reference>
<dbReference type="RefSeq" id="WP_336602766.1">
    <property type="nucleotide sequence ID" value="NZ_JACFYJ010000168.1"/>
</dbReference>
<accession>A0ABU8J655</accession>
<protein>
    <recommendedName>
        <fullName evidence="1">UDP-glucose 6-dehydrogenase</fullName>
    </recommendedName>
</protein>
<dbReference type="SUPFAM" id="SSF52413">
    <property type="entry name" value="UDP-glucose/GDP-mannose dehydrogenase C-terminal domain"/>
    <property type="match status" value="1"/>
</dbReference>
<feature type="non-terminal residue" evidence="3">
    <location>
        <position position="1"/>
    </location>
</feature>
<comment type="caution">
    <text evidence="3">The sequence shown here is derived from an EMBL/GenBank/DDBJ whole genome shotgun (WGS) entry which is preliminary data.</text>
</comment>
<evidence type="ECO:0000313" key="4">
    <source>
        <dbReference type="Proteomes" id="UP001386437"/>
    </source>
</evidence>
<dbReference type="InterPro" id="IPR014027">
    <property type="entry name" value="UDP-Glc/GDP-Man_DH_C"/>
</dbReference>
<dbReference type="Proteomes" id="UP001386437">
    <property type="component" value="Unassembled WGS sequence"/>
</dbReference>
<organism evidence="3 4">
    <name type="scientific">Paraburkholderia bengalensis</name>
    <dbReference type="NCBI Taxonomy" id="2747562"/>
    <lineage>
        <taxon>Bacteria</taxon>
        <taxon>Pseudomonadati</taxon>
        <taxon>Pseudomonadota</taxon>
        <taxon>Betaproteobacteria</taxon>
        <taxon>Burkholderiales</taxon>
        <taxon>Burkholderiaceae</taxon>
        <taxon>Paraburkholderia</taxon>
    </lineage>
</organism>
<evidence type="ECO:0000313" key="3">
    <source>
        <dbReference type="EMBL" id="MEI6003214.1"/>
    </source>
</evidence>
<dbReference type="InterPro" id="IPR036220">
    <property type="entry name" value="UDP-Glc/GDP-Man_DH_C_sf"/>
</dbReference>
<sequence>ADALVIVTEWKEFKSPDFARLKAELKAPLIFDGRNLYEPEAMSELGIDYYSIGRRSIESHGSKRYADGQPV</sequence>
<evidence type="ECO:0000259" key="2">
    <source>
        <dbReference type="Pfam" id="PF03720"/>
    </source>
</evidence>
<dbReference type="PANTHER" id="PTHR43750:SF3">
    <property type="entry name" value="UDP-GLUCOSE 6-DEHYDROGENASE TUAD"/>
    <property type="match status" value="1"/>
</dbReference>
<dbReference type="Pfam" id="PF03720">
    <property type="entry name" value="UDPG_MGDP_dh_C"/>
    <property type="match status" value="1"/>
</dbReference>
<dbReference type="Gene3D" id="3.40.50.720">
    <property type="entry name" value="NAD(P)-binding Rossmann-like Domain"/>
    <property type="match status" value="1"/>
</dbReference>
<keyword evidence="4" id="KW-1185">Reference proteome</keyword>
<feature type="domain" description="UDP-glucose/GDP-mannose dehydrogenase C-terminal" evidence="2">
    <location>
        <begin position="1"/>
        <end position="39"/>
    </location>
</feature>
<dbReference type="EMBL" id="JACFYJ010000168">
    <property type="protein sequence ID" value="MEI6003214.1"/>
    <property type="molecule type" value="Genomic_DNA"/>
</dbReference>
<dbReference type="PANTHER" id="PTHR43750">
    <property type="entry name" value="UDP-GLUCOSE 6-DEHYDROGENASE TUAD"/>
    <property type="match status" value="1"/>
</dbReference>
<proteinExistence type="predicted"/>
<gene>
    <name evidence="3" type="ORF">H3V53_40895</name>
</gene>
<evidence type="ECO:0000256" key="1">
    <source>
        <dbReference type="ARBA" id="ARBA00015132"/>
    </source>
</evidence>